<keyword evidence="5" id="KW-0256">Endoplasmic reticulum</keyword>
<dbReference type="PANTHER" id="PTHR13050:SF7">
    <property type="entry name" value="VESICLE TRANSPORT PROTEIN USE1"/>
    <property type="match status" value="1"/>
</dbReference>
<keyword evidence="8 11" id="KW-1133">Transmembrane helix</keyword>
<dbReference type="GO" id="GO:0005789">
    <property type="term" value="C:endoplasmic reticulum membrane"/>
    <property type="evidence" value="ECO:0007669"/>
    <property type="project" value="UniProtKB-SubCell"/>
</dbReference>
<evidence type="ECO:0000256" key="5">
    <source>
        <dbReference type="ARBA" id="ARBA00022824"/>
    </source>
</evidence>
<dbReference type="Pfam" id="PF09753">
    <property type="entry name" value="Use1"/>
    <property type="match status" value="1"/>
</dbReference>
<comment type="similarity">
    <text evidence="2">Belongs to the USE1 family.</text>
</comment>
<feature type="compositionally biased region" description="Pro residues" evidence="10">
    <location>
        <begin position="139"/>
        <end position="153"/>
    </location>
</feature>
<feature type="compositionally biased region" description="Low complexity" evidence="10">
    <location>
        <begin position="113"/>
        <end position="138"/>
    </location>
</feature>
<feature type="transmembrane region" description="Helical" evidence="11">
    <location>
        <begin position="252"/>
        <end position="275"/>
    </location>
</feature>
<dbReference type="GO" id="GO:0031201">
    <property type="term" value="C:SNARE complex"/>
    <property type="evidence" value="ECO:0007669"/>
    <property type="project" value="TreeGrafter"/>
</dbReference>
<dbReference type="Proteomes" id="UP000008141">
    <property type="component" value="Unassembled WGS sequence"/>
</dbReference>
<dbReference type="RefSeq" id="XP_005850522.1">
    <property type="nucleotide sequence ID" value="XM_005850460.1"/>
</dbReference>
<evidence type="ECO:0008006" key="14">
    <source>
        <dbReference type="Google" id="ProtNLM"/>
    </source>
</evidence>
<proteinExistence type="inferred from homology"/>
<keyword evidence="6" id="KW-0931">ER-Golgi transport</keyword>
<name>E1Z6W2_CHLVA</name>
<keyword evidence="13" id="KW-1185">Reference proteome</keyword>
<comment type="subcellular location">
    <subcellularLocation>
        <location evidence="1">Endoplasmic reticulum membrane</location>
        <topology evidence="1">Single-pass type IV membrane protein</topology>
    </subcellularLocation>
</comment>
<evidence type="ECO:0000256" key="3">
    <source>
        <dbReference type="ARBA" id="ARBA00022448"/>
    </source>
</evidence>
<protein>
    <recommendedName>
        <fullName evidence="14">t-SNARE coiled-coil homology domain-containing protein</fullName>
    </recommendedName>
</protein>
<evidence type="ECO:0000313" key="13">
    <source>
        <dbReference type="Proteomes" id="UP000008141"/>
    </source>
</evidence>
<evidence type="ECO:0000313" key="12">
    <source>
        <dbReference type="EMBL" id="EFN58420.1"/>
    </source>
</evidence>
<keyword evidence="4 11" id="KW-0812">Transmembrane</keyword>
<gene>
    <name evidence="12" type="ORF">CHLNCDRAFT_140370</name>
</gene>
<feature type="region of interest" description="Disordered" evidence="10">
    <location>
        <begin position="100"/>
        <end position="187"/>
    </location>
</feature>
<evidence type="ECO:0000256" key="2">
    <source>
        <dbReference type="ARBA" id="ARBA00007891"/>
    </source>
</evidence>
<dbReference type="Pfam" id="PF04720">
    <property type="entry name" value="PDDEXK_6"/>
    <property type="match status" value="1"/>
</dbReference>
<dbReference type="InterPro" id="IPR006502">
    <property type="entry name" value="PDDEXK-like"/>
</dbReference>
<keyword evidence="9 11" id="KW-0472">Membrane</keyword>
<dbReference type="eggNOG" id="KOG2678">
    <property type="taxonomic scope" value="Eukaryota"/>
</dbReference>
<evidence type="ECO:0000256" key="7">
    <source>
        <dbReference type="ARBA" id="ARBA00022927"/>
    </source>
</evidence>
<dbReference type="GO" id="GO:0006890">
    <property type="term" value="P:retrograde vesicle-mediated transport, Golgi to endoplasmic reticulum"/>
    <property type="evidence" value="ECO:0007669"/>
    <property type="project" value="TreeGrafter"/>
</dbReference>
<dbReference type="GO" id="GO:0015031">
    <property type="term" value="P:protein transport"/>
    <property type="evidence" value="ECO:0007669"/>
    <property type="project" value="UniProtKB-KW"/>
</dbReference>
<feature type="region of interest" description="Disordered" evidence="10">
    <location>
        <begin position="567"/>
        <end position="594"/>
    </location>
</feature>
<dbReference type="InParanoid" id="E1Z6W2"/>
<evidence type="ECO:0000256" key="6">
    <source>
        <dbReference type="ARBA" id="ARBA00022892"/>
    </source>
</evidence>
<evidence type="ECO:0000256" key="8">
    <source>
        <dbReference type="ARBA" id="ARBA00022989"/>
    </source>
</evidence>
<evidence type="ECO:0000256" key="1">
    <source>
        <dbReference type="ARBA" id="ARBA00004163"/>
    </source>
</evidence>
<dbReference type="STRING" id="554065.E1Z6W2"/>
<dbReference type="PANTHER" id="PTHR13050">
    <property type="entry name" value="USE1-LIKE PROTEIN"/>
    <property type="match status" value="1"/>
</dbReference>
<dbReference type="OrthoDB" id="4506189at2759"/>
<dbReference type="CDD" id="cd15860">
    <property type="entry name" value="SNARE_USE1"/>
    <property type="match status" value="1"/>
</dbReference>
<organism evidence="13">
    <name type="scientific">Chlorella variabilis</name>
    <name type="common">Green alga</name>
    <dbReference type="NCBI Taxonomy" id="554065"/>
    <lineage>
        <taxon>Eukaryota</taxon>
        <taxon>Viridiplantae</taxon>
        <taxon>Chlorophyta</taxon>
        <taxon>core chlorophytes</taxon>
        <taxon>Trebouxiophyceae</taxon>
        <taxon>Chlorellales</taxon>
        <taxon>Chlorellaceae</taxon>
        <taxon>Chlorella clade</taxon>
        <taxon>Chlorella</taxon>
    </lineage>
</organism>
<evidence type="ECO:0000256" key="10">
    <source>
        <dbReference type="SAM" id="MobiDB-lite"/>
    </source>
</evidence>
<evidence type="ECO:0000256" key="4">
    <source>
        <dbReference type="ARBA" id="ARBA00022692"/>
    </source>
</evidence>
<dbReference type="GO" id="GO:0005484">
    <property type="term" value="F:SNAP receptor activity"/>
    <property type="evidence" value="ECO:0007669"/>
    <property type="project" value="TreeGrafter"/>
</dbReference>
<dbReference type="EMBL" id="GL433837">
    <property type="protein sequence ID" value="EFN58420.1"/>
    <property type="molecule type" value="Genomic_DNA"/>
</dbReference>
<dbReference type="AlphaFoldDB" id="E1Z6W2"/>
<reference evidence="12 13" key="1">
    <citation type="journal article" date="2010" name="Plant Cell">
        <title>The Chlorella variabilis NC64A genome reveals adaptation to photosymbiosis, coevolution with viruses, and cryptic sex.</title>
        <authorList>
            <person name="Blanc G."/>
            <person name="Duncan G."/>
            <person name="Agarkova I."/>
            <person name="Borodovsky M."/>
            <person name="Gurnon J."/>
            <person name="Kuo A."/>
            <person name="Lindquist E."/>
            <person name="Lucas S."/>
            <person name="Pangilinan J."/>
            <person name="Polle J."/>
            <person name="Salamov A."/>
            <person name="Terry A."/>
            <person name="Yamada T."/>
            <person name="Dunigan D.D."/>
            <person name="Grigoriev I.V."/>
            <person name="Claverie J.M."/>
            <person name="Van Etten J.L."/>
        </authorList>
    </citation>
    <scope>NUCLEOTIDE SEQUENCE [LARGE SCALE GENOMIC DNA]</scope>
    <source>
        <strain evidence="12 13">NC64A</strain>
    </source>
</reference>
<evidence type="ECO:0000256" key="11">
    <source>
        <dbReference type="SAM" id="Phobius"/>
    </source>
</evidence>
<dbReference type="InterPro" id="IPR019150">
    <property type="entry name" value="Vesicle_transport_protein_Use1"/>
</dbReference>
<sequence length="613" mass="65429">MADLPSPTSGLFLEVSFRRLLASCEDIVAGTSLARPDLIGNWQQSPVFHHYVETLQEQLSDLETTAGSRVSRQLMQQYGEHVEALASRLRMPDVPPYCTMARQQAAPPPPQQQPASLTAAATGAAPGAAAPVAPRPAAAAPPVPVARTPPLPARPSAASRQPEPQPQLAATHGEPAAGGQGRLQTQQQLHEDLAEELAGLAAQLKSNTQAIEGRLQDRGQLLDSTETALDTSLQKTRESKERAAQIHKKGRANFCLTCLVMLIIGLLFAGMYVFIKMTRLAGYRATVPVPAPDLPPETTTSYSCAQQYEHLRAHIQFLLRPANYVGDKLARDVDLCMLKHSLASGRQLCSAQELAPALTARGHSVALVKSAGGGVGTAAFRNLRHTFISVLAAPGGAAAPQLEFIVDPHFACAFQIASPCARYAALQQMLPQCFVGSREQLVNLVEWVSREMEWSFKQTGRALPPWREQRAVLTKWQPRTEGRQCSLGATAISPVASPPACYCVGAASNAAMLGRYASELCQSPDSVLLQRAALLACGATSAPTSPTHSGSDLPRRTSLLSRGLEAAGLRRSTSTPPGRSLPHGCWGGSPRAGTSEAPCSWLGPRIHTVRRTA</sequence>
<evidence type="ECO:0000256" key="9">
    <source>
        <dbReference type="ARBA" id="ARBA00023136"/>
    </source>
</evidence>
<keyword evidence="3" id="KW-0813">Transport</keyword>
<accession>E1Z6W2</accession>
<dbReference type="GeneID" id="17358221"/>
<dbReference type="KEGG" id="cvr:CHLNCDRAFT_140370"/>
<keyword evidence="7" id="KW-0653">Protein transport</keyword>